<dbReference type="Proteomes" id="UP001628156">
    <property type="component" value="Unassembled WGS sequence"/>
</dbReference>
<dbReference type="Gene3D" id="3.80.10.10">
    <property type="entry name" value="Ribonuclease Inhibitor"/>
    <property type="match status" value="1"/>
</dbReference>
<evidence type="ECO:0000313" key="2">
    <source>
        <dbReference type="Proteomes" id="UP001628156"/>
    </source>
</evidence>
<gene>
    <name evidence="1" type="ORF">ENUP19_0076G0019</name>
</gene>
<comment type="caution">
    <text evidence="1">The sequence shown here is derived from an EMBL/GenBank/DDBJ whole genome shotgun (WGS) entry which is preliminary data.</text>
</comment>
<evidence type="ECO:0008006" key="3">
    <source>
        <dbReference type="Google" id="ProtNLM"/>
    </source>
</evidence>
<evidence type="ECO:0000313" key="1">
    <source>
        <dbReference type="EMBL" id="GAB1221261.1"/>
    </source>
</evidence>
<dbReference type="InterPro" id="IPR026906">
    <property type="entry name" value="LRR_5"/>
</dbReference>
<keyword evidence="2" id="KW-1185">Reference proteome</keyword>
<name>A0ABQ0DEI8_9EUKA</name>
<proteinExistence type="predicted"/>
<accession>A0ABQ0DEI8</accession>
<dbReference type="Pfam" id="PF13306">
    <property type="entry name" value="LRR_5"/>
    <property type="match status" value="1"/>
</dbReference>
<reference evidence="1 2" key="1">
    <citation type="journal article" date="2019" name="PLoS Negl. Trop. Dis.">
        <title>Whole genome sequencing of Entamoeba nuttalli reveals mammalian host-related molecular signatures and a novel octapeptide-repeat surface protein.</title>
        <authorList>
            <person name="Tanaka M."/>
            <person name="Makiuchi T."/>
            <person name="Komiyama T."/>
            <person name="Shiina T."/>
            <person name="Osaki K."/>
            <person name="Tachibana H."/>
        </authorList>
    </citation>
    <scope>NUCLEOTIDE SEQUENCE [LARGE SCALE GENOMIC DNA]</scope>
    <source>
        <strain evidence="1 2">P19-061405</strain>
    </source>
</reference>
<dbReference type="EMBL" id="BAAFRS010000076">
    <property type="protein sequence ID" value="GAB1221261.1"/>
    <property type="molecule type" value="Genomic_DNA"/>
</dbReference>
<protein>
    <recommendedName>
        <fullName evidence="3">Leucine rich repeat protein, BspA family protein</fullName>
    </recommendedName>
</protein>
<organism evidence="1 2">
    <name type="scientific">Entamoeba nuttalli</name>
    <dbReference type="NCBI Taxonomy" id="412467"/>
    <lineage>
        <taxon>Eukaryota</taxon>
        <taxon>Amoebozoa</taxon>
        <taxon>Evosea</taxon>
        <taxon>Archamoebae</taxon>
        <taxon>Mastigamoebida</taxon>
        <taxon>Entamoebidae</taxon>
        <taxon>Entamoeba</taxon>
    </lineage>
</organism>
<sequence length="56" mass="6649">MNVFLQTNTPINIEVIENDCFAYCSRLTTINIPTSVSEIGYEFYEECPNEFKRMRY</sequence>
<dbReference type="InterPro" id="IPR032675">
    <property type="entry name" value="LRR_dom_sf"/>
</dbReference>